<dbReference type="EMBL" id="CAJVPL010001369">
    <property type="protein sequence ID" value="CAG8567560.1"/>
    <property type="molecule type" value="Genomic_DNA"/>
</dbReference>
<dbReference type="CDD" id="cd02440">
    <property type="entry name" value="AdoMet_MTases"/>
    <property type="match status" value="1"/>
</dbReference>
<evidence type="ECO:0000313" key="2">
    <source>
        <dbReference type="EMBL" id="CAG8567560.1"/>
    </source>
</evidence>
<dbReference type="InterPro" id="IPR029063">
    <property type="entry name" value="SAM-dependent_MTases_sf"/>
</dbReference>
<dbReference type="PANTHER" id="PTHR43591:SF24">
    <property type="entry name" value="2-METHOXY-6-POLYPRENYL-1,4-BENZOQUINOL METHYLASE, MITOCHONDRIAL"/>
    <property type="match status" value="1"/>
</dbReference>
<dbReference type="PANTHER" id="PTHR43591">
    <property type="entry name" value="METHYLTRANSFERASE"/>
    <property type="match status" value="1"/>
</dbReference>
<dbReference type="GO" id="GO:0008168">
    <property type="term" value="F:methyltransferase activity"/>
    <property type="evidence" value="ECO:0007669"/>
    <property type="project" value="TreeGrafter"/>
</dbReference>
<dbReference type="Gene3D" id="3.40.50.150">
    <property type="entry name" value="Vaccinia Virus protein VP39"/>
    <property type="match status" value="1"/>
</dbReference>
<dbReference type="Pfam" id="PF13649">
    <property type="entry name" value="Methyltransf_25"/>
    <property type="match status" value="1"/>
</dbReference>
<feature type="domain" description="Methyltransferase" evidence="1">
    <location>
        <begin position="80"/>
        <end position="172"/>
    </location>
</feature>
<comment type="caution">
    <text evidence="2">The sequence shown here is derived from an EMBL/GenBank/DDBJ whole genome shotgun (WGS) entry which is preliminary data.</text>
</comment>
<sequence>MGNIASTKGKKRRPVAALPPPAFRWIDGRRFNNLPNTVYPLPSDEKELDRLSLQHFLYRFLWKGNFCSPVERKLKTDGLILDIGCGPGAWILEMASQYQRAKFFGLDFVPIFPAEIKPSNITFLQTNVLEKLPFKDGYFDFVHLGLMNFAFTEDEWKSKVIPEVIRVTKDGGWLEIEEIDTALTNSPSSLVPITDFWIEYLESQGINPHIAEHTLGKLLADTEKFSEIHHRIEIIPYTEQAGQTGKMAKDNTILYYKTIAPIIITQLGNVSATEYEDVMQSLPREFEMCRSYHNMHRIFAQKAPAEIGIAGGAALNNEIL</sequence>
<gene>
    <name evidence="2" type="ORF">AGERDE_LOCUS7472</name>
</gene>
<keyword evidence="3" id="KW-1185">Reference proteome</keyword>
<organism evidence="2 3">
    <name type="scientific">Ambispora gerdemannii</name>
    <dbReference type="NCBI Taxonomy" id="144530"/>
    <lineage>
        <taxon>Eukaryota</taxon>
        <taxon>Fungi</taxon>
        <taxon>Fungi incertae sedis</taxon>
        <taxon>Mucoromycota</taxon>
        <taxon>Glomeromycotina</taxon>
        <taxon>Glomeromycetes</taxon>
        <taxon>Archaeosporales</taxon>
        <taxon>Ambisporaceae</taxon>
        <taxon>Ambispora</taxon>
    </lineage>
</organism>
<proteinExistence type="predicted"/>
<reference evidence="2" key="1">
    <citation type="submission" date="2021-06" db="EMBL/GenBank/DDBJ databases">
        <authorList>
            <person name="Kallberg Y."/>
            <person name="Tangrot J."/>
            <person name="Rosling A."/>
        </authorList>
    </citation>
    <scope>NUCLEOTIDE SEQUENCE</scope>
    <source>
        <strain evidence="2">MT106</strain>
    </source>
</reference>
<dbReference type="OrthoDB" id="2013972at2759"/>
<accession>A0A9N9FWH5</accession>
<dbReference type="SUPFAM" id="SSF53335">
    <property type="entry name" value="S-adenosyl-L-methionine-dependent methyltransferases"/>
    <property type="match status" value="1"/>
</dbReference>
<protein>
    <submittedName>
        <fullName evidence="2">1835_t:CDS:1</fullName>
    </submittedName>
</protein>
<dbReference type="InterPro" id="IPR041698">
    <property type="entry name" value="Methyltransf_25"/>
</dbReference>
<dbReference type="AlphaFoldDB" id="A0A9N9FWH5"/>
<dbReference type="Proteomes" id="UP000789831">
    <property type="component" value="Unassembled WGS sequence"/>
</dbReference>
<name>A0A9N9FWH5_9GLOM</name>
<evidence type="ECO:0000259" key="1">
    <source>
        <dbReference type="Pfam" id="PF13649"/>
    </source>
</evidence>
<evidence type="ECO:0000313" key="3">
    <source>
        <dbReference type="Proteomes" id="UP000789831"/>
    </source>
</evidence>